<dbReference type="AlphaFoldDB" id="A0A1X2H8R4"/>
<proteinExistence type="inferred from homology"/>
<dbReference type="InterPro" id="IPR000717">
    <property type="entry name" value="PCI_dom"/>
</dbReference>
<dbReference type="InterPro" id="IPR036390">
    <property type="entry name" value="WH_DNA-bd_sf"/>
</dbReference>
<dbReference type="Proteomes" id="UP000242180">
    <property type="component" value="Unassembled WGS sequence"/>
</dbReference>
<dbReference type="InterPro" id="IPR027528">
    <property type="entry name" value="eIF3m"/>
</dbReference>
<reference evidence="7 8" key="1">
    <citation type="submission" date="2016-07" db="EMBL/GenBank/DDBJ databases">
        <title>Pervasive Adenine N6-methylation of Active Genes in Fungi.</title>
        <authorList>
            <consortium name="DOE Joint Genome Institute"/>
            <person name="Mondo S.J."/>
            <person name="Dannebaum R.O."/>
            <person name="Kuo R.C."/>
            <person name="Labutti K."/>
            <person name="Haridas S."/>
            <person name="Kuo A."/>
            <person name="Salamov A."/>
            <person name="Ahrendt S.R."/>
            <person name="Lipzen A."/>
            <person name="Sullivan W."/>
            <person name="Andreopoulos W.B."/>
            <person name="Clum A."/>
            <person name="Lindquist E."/>
            <person name="Daum C."/>
            <person name="Ramamoorthy G.K."/>
            <person name="Gryganskyi A."/>
            <person name="Culley D."/>
            <person name="Magnuson J.K."/>
            <person name="James T.Y."/>
            <person name="O'Malley M.A."/>
            <person name="Stajich J.E."/>
            <person name="Spatafora J.W."/>
            <person name="Visel A."/>
            <person name="Grigoriev I.V."/>
        </authorList>
    </citation>
    <scope>NUCLEOTIDE SEQUENCE [LARGE SCALE GENOMIC DNA]</scope>
    <source>
        <strain evidence="7 8">NRRL 2496</strain>
    </source>
</reference>
<comment type="subcellular location">
    <subcellularLocation>
        <location evidence="5">Cytoplasm</location>
    </subcellularLocation>
</comment>
<evidence type="ECO:0000313" key="8">
    <source>
        <dbReference type="Proteomes" id="UP000242180"/>
    </source>
</evidence>
<comment type="caution">
    <text evidence="7">The sequence shown here is derived from an EMBL/GenBank/DDBJ whole genome shotgun (WGS) entry which is preliminary data.</text>
</comment>
<sequence>MSANIFVQSSIESQIADLALYISNLRGEEGENDAPYVKEITQLLEKKDDALYTKLAQDASVFLTENDREVEGAFNLLIVIVLNASGAAQTSAVQALTATLLKTESSKTSLKQKILLNLYNALPGNSPLRYDAFTALVEVTVQADELDSLYGQLDHIDAWAKQWGIDVDAQRKLYRFLSEKLNQAGDEKQAFDFTLKELATHENDDASELARQAILRAVAIDNFFAFEDLLQYPAIQKLKGQPEYDLLQVFLSGTLSTYKTFASSHADLIKNGDDNIRKMRLLSLASLGSDNLARSLSYQEIAASLEISEDEVEMWVIDVIRAGLVEAKLDQLNKTVSVHRSIYRVFSKDQWQLLSSRLRTWKESLGEITAVIGNAKLIAGGALQGGAAAVVVEDKSAEVTVSTK</sequence>
<dbReference type="EMBL" id="MCGN01000007">
    <property type="protein sequence ID" value="ORY94941.1"/>
    <property type="molecule type" value="Genomic_DNA"/>
</dbReference>
<dbReference type="PANTHER" id="PTHR15350">
    <property type="entry name" value="COP9 SIGNALOSOME COMPLEX SUBUNIT 7/DENDRITIC CELL PROTEIN GA17"/>
    <property type="match status" value="1"/>
</dbReference>
<gene>
    <name evidence="7" type="ORF">BCR43DRAFT_494848</name>
</gene>
<dbReference type="InParanoid" id="A0A1X2H8R4"/>
<dbReference type="Pfam" id="PF01399">
    <property type="entry name" value="PCI"/>
    <property type="match status" value="1"/>
</dbReference>
<dbReference type="InterPro" id="IPR045237">
    <property type="entry name" value="COPS7/eIF3m"/>
</dbReference>
<keyword evidence="2 5" id="KW-0963">Cytoplasm</keyword>
<organism evidence="7 8">
    <name type="scientific">Syncephalastrum racemosum</name>
    <name type="common">Filamentous fungus</name>
    <dbReference type="NCBI Taxonomy" id="13706"/>
    <lineage>
        <taxon>Eukaryota</taxon>
        <taxon>Fungi</taxon>
        <taxon>Fungi incertae sedis</taxon>
        <taxon>Mucoromycota</taxon>
        <taxon>Mucoromycotina</taxon>
        <taxon>Mucoromycetes</taxon>
        <taxon>Mucorales</taxon>
        <taxon>Syncephalastraceae</taxon>
        <taxon>Syncephalastrum</taxon>
    </lineage>
</organism>
<dbReference type="OMA" id="VCLKALW"/>
<keyword evidence="3 5" id="KW-0396">Initiation factor</keyword>
<comment type="similarity">
    <text evidence="1">Belongs to the CSN7/EIF3M family. CSN7 subfamily.</text>
</comment>
<dbReference type="GO" id="GO:0071541">
    <property type="term" value="C:eukaryotic translation initiation factor 3 complex, eIF3m"/>
    <property type="evidence" value="ECO:0007669"/>
    <property type="project" value="UniProtKB-UniRule"/>
</dbReference>
<comment type="subunit">
    <text evidence="5">Component of the eukaryotic translation initiation factor 3 (eIF-3) complex.</text>
</comment>
<dbReference type="InterPro" id="IPR040750">
    <property type="entry name" value="eIF3m_C_helix"/>
</dbReference>
<evidence type="ECO:0000256" key="5">
    <source>
        <dbReference type="HAMAP-Rule" id="MF_03012"/>
    </source>
</evidence>
<dbReference type="OrthoDB" id="10267031at2759"/>
<dbReference type="SUPFAM" id="SSF46785">
    <property type="entry name" value="Winged helix' DNA-binding domain"/>
    <property type="match status" value="1"/>
</dbReference>
<dbReference type="FunCoup" id="A0A1X2H8R4">
    <property type="interactions" value="744"/>
</dbReference>
<evidence type="ECO:0000256" key="2">
    <source>
        <dbReference type="ARBA" id="ARBA00022490"/>
    </source>
</evidence>
<dbReference type="PROSITE" id="PS50250">
    <property type="entry name" value="PCI"/>
    <property type="match status" value="1"/>
</dbReference>
<dbReference type="PANTHER" id="PTHR15350:SF2">
    <property type="entry name" value="EUKARYOTIC TRANSLATION INITIATION FACTOR 3 SUBUNIT M"/>
    <property type="match status" value="1"/>
</dbReference>
<dbReference type="STRING" id="13706.A0A1X2H8R4"/>
<evidence type="ECO:0000256" key="1">
    <source>
        <dbReference type="ARBA" id="ARBA00008482"/>
    </source>
</evidence>
<dbReference type="GO" id="GO:0033290">
    <property type="term" value="C:eukaryotic 48S preinitiation complex"/>
    <property type="evidence" value="ECO:0007669"/>
    <property type="project" value="UniProtKB-UniRule"/>
</dbReference>
<protein>
    <recommendedName>
        <fullName evidence="5">Eukaryotic translation initiation factor 3 subunit M</fullName>
        <shortName evidence="5">eIF3m</shortName>
    </recommendedName>
</protein>
<keyword evidence="4 5" id="KW-0648">Protein biosynthesis</keyword>
<evidence type="ECO:0000256" key="4">
    <source>
        <dbReference type="ARBA" id="ARBA00022917"/>
    </source>
</evidence>
<dbReference type="Pfam" id="PF18005">
    <property type="entry name" value="eIF3m_C_helix"/>
    <property type="match status" value="1"/>
</dbReference>
<accession>A0A1X2H8R4</accession>
<evidence type="ECO:0000259" key="6">
    <source>
        <dbReference type="PROSITE" id="PS50250"/>
    </source>
</evidence>
<evidence type="ECO:0000313" key="7">
    <source>
        <dbReference type="EMBL" id="ORY94941.1"/>
    </source>
</evidence>
<dbReference type="HAMAP" id="MF_03012">
    <property type="entry name" value="eIF3m"/>
    <property type="match status" value="1"/>
</dbReference>
<dbReference type="GO" id="GO:0001732">
    <property type="term" value="P:formation of cytoplasmic translation initiation complex"/>
    <property type="evidence" value="ECO:0007669"/>
    <property type="project" value="UniProtKB-UniRule"/>
</dbReference>
<dbReference type="GO" id="GO:0003743">
    <property type="term" value="F:translation initiation factor activity"/>
    <property type="evidence" value="ECO:0007669"/>
    <property type="project" value="UniProtKB-UniRule"/>
</dbReference>
<feature type="domain" description="PCI" evidence="6">
    <location>
        <begin position="186"/>
        <end position="343"/>
    </location>
</feature>
<dbReference type="SMART" id="SM00088">
    <property type="entry name" value="PINT"/>
    <property type="match status" value="1"/>
</dbReference>
<keyword evidence="8" id="KW-1185">Reference proteome</keyword>
<dbReference type="GO" id="GO:0016282">
    <property type="term" value="C:eukaryotic 43S preinitiation complex"/>
    <property type="evidence" value="ECO:0007669"/>
    <property type="project" value="UniProtKB-UniRule"/>
</dbReference>
<comment type="function">
    <text evidence="5">Component of the eukaryotic translation initiation factor 3 (eIF-3) complex, which is involved in protein synthesis of a specialized repertoire of mRNAs and, together with other initiation factors, stimulates binding of mRNA and methionyl-tRNAi to the 40S ribosome. The eIF-3 complex specifically targets and initiates translation of a subset of mRNAs involved in cell proliferation.</text>
</comment>
<name>A0A1X2H8R4_SYNRA</name>
<evidence type="ECO:0000256" key="3">
    <source>
        <dbReference type="ARBA" id="ARBA00022540"/>
    </source>
</evidence>
<comment type="similarity">
    <text evidence="5">Belongs to the eIF-3 subunit M family.</text>
</comment>